<dbReference type="Proteomes" id="UP000298663">
    <property type="component" value="Chromosome X"/>
</dbReference>
<dbReference type="EMBL" id="AZBU02000001">
    <property type="protein sequence ID" value="TMS37829.1"/>
    <property type="molecule type" value="Genomic_DNA"/>
</dbReference>
<keyword evidence="3" id="KW-1185">Reference proteome</keyword>
<gene>
    <name evidence="2" type="ORF">L596_004680</name>
</gene>
<evidence type="ECO:0000313" key="3">
    <source>
        <dbReference type="Proteomes" id="UP000298663"/>
    </source>
</evidence>
<reference evidence="2 3" key="2">
    <citation type="journal article" date="2019" name="G3 (Bethesda)">
        <title>Hybrid Assembly of the Genome of the Entomopathogenic Nematode Steinernema carpocapsae Identifies the X-Chromosome.</title>
        <authorList>
            <person name="Serra L."/>
            <person name="Macchietto M."/>
            <person name="Macias-Munoz A."/>
            <person name="McGill C.J."/>
            <person name="Rodriguez I.M."/>
            <person name="Rodriguez B."/>
            <person name="Murad R."/>
            <person name="Mortazavi A."/>
        </authorList>
    </citation>
    <scope>NUCLEOTIDE SEQUENCE [LARGE SCALE GENOMIC DNA]</scope>
    <source>
        <strain evidence="2 3">ALL</strain>
    </source>
</reference>
<name>A0A4U8UY62_STECR</name>
<evidence type="ECO:0000256" key="1">
    <source>
        <dbReference type="SAM" id="MobiDB-lite"/>
    </source>
</evidence>
<proteinExistence type="predicted"/>
<sequence>MEALEDGEVPQLPTAPAPPPKPKLTIRRASRGLPAPQTLSLSVGENRAASLGAVPVPVLVPPGGRVGVCEDRRWRRPEEAGGEAGPHQGGLPADPRRIKAVMSDVLEATQVRFEAFRIVLEVIQPYGGETLQNHESFEPERRLDLAEMGQDVRYFVLIIYFDDHRIRSGCPADWRGTIVRHRLWARRDSSHGPRSRRHWPLFVRRRANSIQ</sequence>
<dbReference type="EMBL" id="CM016762">
    <property type="protein sequence ID" value="TMS37829.1"/>
    <property type="molecule type" value="Genomic_DNA"/>
</dbReference>
<feature type="compositionally biased region" description="Pro residues" evidence="1">
    <location>
        <begin position="13"/>
        <end position="22"/>
    </location>
</feature>
<accession>A0A4U8UY62</accession>
<evidence type="ECO:0000313" key="2">
    <source>
        <dbReference type="EMBL" id="TMS37829.1"/>
    </source>
</evidence>
<organism evidence="2 3">
    <name type="scientific">Steinernema carpocapsae</name>
    <name type="common">Entomopathogenic nematode</name>
    <dbReference type="NCBI Taxonomy" id="34508"/>
    <lineage>
        <taxon>Eukaryota</taxon>
        <taxon>Metazoa</taxon>
        <taxon>Ecdysozoa</taxon>
        <taxon>Nematoda</taxon>
        <taxon>Chromadorea</taxon>
        <taxon>Rhabditida</taxon>
        <taxon>Tylenchina</taxon>
        <taxon>Panagrolaimomorpha</taxon>
        <taxon>Strongyloidoidea</taxon>
        <taxon>Steinernematidae</taxon>
        <taxon>Steinernema</taxon>
    </lineage>
</organism>
<reference evidence="2 3" key="1">
    <citation type="journal article" date="2015" name="Genome Biol.">
        <title>Comparative genomics of Steinernema reveals deeply conserved gene regulatory networks.</title>
        <authorList>
            <person name="Dillman A.R."/>
            <person name="Macchietto M."/>
            <person name="Porter C.F."/>
            <person name="Rogers A."/>
            <person name="Williams B."/>
            <person name="Antoshechkin I."/>
            <person name="Lee M.M."/>
            <person name="Goodwin Z."/>
            <person name="Lu X."/>
            <person name="Lewis E.E."/>
            <person name="Goodrich-Blair H."/>
            <person name="Stock S.P."/>
            <person name="Adams B.J."/>
            <person name="Sternberg P.W."/>
            <person name="Mortazavi A."/>
        </authorList>
    </citation>
    <scope>NUCLEOTIDE SEQUENCE [LARGE SCALE GENOMIC DNA]</scope>
    <source>
        <strain evidence="2 3">ALL</strain>
    </source>
</reference>
<protein>
    <submittedName>
        <fullName evidence="2">Uncharacterized protein</fullName>
    </submittedName>
</protein>
<comment type="caution">
    <text evidence="2">The sequence shown here is derived from an EMBL/GenBank/DDBJ whole genome shotgun (WGS) entry which is preliminary data.</text>
</comment>
<dbReference type="OrthoDB" id="297496at2759"/>
<dbReference type="AlphaFoldDB" id="A0A4U8UY62"/>
<feature type="region of interest" description="Disordered" evidence="1">
    <location>
        <begin position="1"/>
        <end position="38"/>
    </location>
</feature>